<feature type="compositionally biased region" description="Basic and acidic residues" evidence="2">
    <location>
        <begin position="234"/>
        <end position="247"/>
    </location>
</feature>
<keyword evidence="5" id="KW-1185">Reference proteome</keyword>
<accession>A0A0D0CPX5</accession>
<name>A0A0D0CPX5_9AGAR</name>
<evidence type="ECO:0000313" key="4">
    <source>
        <dbReference type="EMBL" id="KIK57428.1"/>
    </source>
</evidence>
<protein>
    <recommendedName>
        <fullName evidence="3">Pierisin-like domain-containing protein</fullName>
    </recommendedName>
</protein>
<feature type="repeat" description="Hemopexin" evidence="1">
    <location>
        <begin position="403"/>
        <end position="454"/>
    </location>
</feature>
<sequence length="516" mass="58501">MSDASLFIGAALPWLRRASEDEAREVFDRLDRLISTQERPRELVMRPNTVYDVNGRPISASAEPLSRWDRRPPGVIFREGFRPRVAPVGIYDFRETDDISLHLHRFINDHVRSIFVSTTRPVLQHARTGPVEVWRPPVIGGRYRYEIYVHGGVDIRATFNYSRDVMYPEQEEITFIGGIRPGLIRSATEYDEKGRVICIWRNVHFNPLLNGNYAPRANELPELPEPTNSIRFLDPPDHDANDRDVPGHSHHPHGEHHHNRETVHGDDVDESNGNFSNYKLVPDPGASNVLPASHVRRACMLLPSGKEAVFFADTRCVTLQLDHNLKDTITPADVQNIVDAWPALHEAQFLGVDAVIPNPANRKEEAFFFYQEKYILVNINTRKKVFHAKIIVREWSSLKKVGFSTVNAAVLMDDGTAYFFRGNQYVRVDIKPGTNHDKVVGSGPKPIKGNWSVLDQVGFDTVDAILSTPQGGNHYFFSGNDYVRMKIHPGSTRDELTGPRKPVSEGWPSLVQAKLY</sequence>
<feature type="domain" description="Pierisin-like" evidence="3">
    <location>
        <begin position="65"/>
        <end position="205"/>
    </location>
</feature>
<feature type="compositionally biased region" description="Basic residues" evidence="2">
    <location>
        <begin position="248"/>
        <end position="257"/>
    </location>
</feature>
<dbReference type="InterPro" id="IPR018487">
    <property type="entry name" value="Hemopexin-like_repeat"/>
</dbReference>
<reference evidence="4 5" key="1">
    <citation type="submission" date="2014-04" db="EMBL/GenBank/DDBJ databases">
        <title>Evolutionary Origins and Diversification of the Mycorrhizal Mutualists.</title>
        <authorList>
            <consortium name="DOE Joint Genome Institute"/>
            <consortium name="Mycorrhizal Genomics Consortium"/>
            <person name="Kohler A."/>
            <person name="Kuo A."/>
            <person name="Nagy L.G."/>
            <person name="Floudas D."/>
            <person name="Copeland A."/>
            <person name="Barry K.W."/>
            <person name="Cichocki N."/>
            <person name="Veneault-Fourrey C."/>
            <person name="LaButti K."/>
            <person name="Lindquist E.A."/>
            <person name="Lipzen A."/>
            <person name="Lundell T."/>
            <person name="Morin E."/>
            <person name="Murat C."/>
            <person name="Riley R."/>
            <person name="Ohm R."/>
            <person name="Sun H."/>
            <person name="Tunlid A."/>
            <person name="Henrissat B."/>
            <person name="Grigoriev I.V."/>
            <person name="Hibbett D.S."/>
            <person name="Martin F."/>
        </authorList>
    </citation>
    <scope>NUCLEOTIDE SEQUENCE [LARGE SCALE GENOMIC DNA]</scope>
    <source>
        <strain evidence="4 5">FD-317 M1</strain>
    </source>
</reference>
<dbReference type="SUPFAM" id="SSF56399">
    <property type="entry name" value="ADP-ribosylation"/>
    <property type="match status" value="1"/>
</dbReference>
<dbReference type="InterPro" id="IPR054695">
    <property type="entry name" value="Pierisin-like_dom"/>
</dbReference>
<dbReference type="EMBL" id="KN834791">
    <property type="protein sequence ID" value="KIK57428.1"/>
    <property type="molecule type" value="Genomic_DNA"/>
</dbReference>
<dbReference type="PROSITE" id="PS51642">
    <property type="entry name" value="HEMOPEXIN_2"/>
    <property type="match status" value="2"/>
</dbReference>
<feature type="region of interest" description="Disordered" evidence="2">
    <location>
        <begin position="219"/>
        <end position="280"/>
    </location>
</feature>
<evidence type="ECO:0000313" key="5">
    <source>
        <dbReference type="Proteomes" id="UP000053593"/>
    </source>
</evidence>
<dbReference type="Proteomes" id="UP000053593">
    <property type="component" value="Unassembled WGS sequence"/>
</dbReference>
<dbReference type="Gene3D" id="3.90.210.10">
    <property type="entry name" value="Heat-Labile Enterotoxin, subunit A"/>
    <property type="match status" value="1"/>
</dbReference>
<proteinExistence type="predicted"/>
<evidence type="ECO:0000259" key="3">
    <source>
        <dbReference type="Pfam" id="PF22596"/>
    </source>
</evidence>
<dbReference type="AlphaFoldDB" id="A0A0D0CPX5"/>
<evidence type="ECO:0000256" key="1">
    <source>
        <dbReference type="PROSITE-ProRule" id="PRU01011"/>
    </source>
</evidence>
<organism evidence="4 5">
    <name type="scientific">Collybiopsis luxurians FD-317 M1</name>
    <dbReference type="NCBI Taxonomy" id="944289"/>
    <lineage>
        <taxon>Eukaryota</taxon>
        <taxon>Fungi</taxon>
        <taxon>Dikarya</taxon>
        <taxon>Basidiomycota</taxon>
        <taxon>Agaricomycotina</taxon>
        <taxon>Agaricomycetes</taxon>
        <taxon>Agaricomycetidae</taxon>
        <taxon>Agaricales</taxon>
        <taxon>Marasmiineae</taxon>
        <taxon>Omphalotaceae</taxon>
        <taxon>Collybiopsis</taxon>
        <taxon>Collybiopsis luxurians</taxon>
    </lineage>
</organism>
<dbReference type="SMART" id="SM00120">
    <property type="entry name" value="HX"/>
    <property type="match status" value="3"/>
</dbReference>
<dbReference type="Gene3D" id="2.110.10.10">
    <property type="entry name" value="Hemopexin-like domain"/>
    <property type="match status" value="1"/>
</dbReference>
<dbReference type="Pfam" id="PF22596">
    <property type="entry name" value="Scabin-like"/>
    <property type="match status" value="1"/>
</dbReference>
<dbReference type="OrthoDB" id="6845681at2759"/>
<feature type="repeat" description="Hemopexin" evidence="1">
    <location>
        <begin position="459"/>
        <end position="510"/>
    </location>
</feature>
<dbReference type="InterPro" id="IPR036375">
    <property type="entry name" value="Hemopexin-like_dom_sf"/>
</dbReference>
<dbReference type="HOGENOM" id="CLU_510030_0_0_1"/>
<dbReference type="SUPFAM" id="SSF50923">
    <property type="entry name" value="Hemopexin-like domain"/>
    <property type="match status" value="1"/>
</dbReference>
<gene>
    <name evidence="4" type="ORF">GYMLUDRAFT_759086</name>
</gene>
<evidence type="ECO:0000256" key="2">
    <source>
        <dbReference type="SAM" id="MobiDB-lite"/>
    </source>
</evidence>
<dbReference type="Pfam" id="PF00045">
    <property type="entry name" value="Hemopexin"/>
    <property type="match status" value="1"/>
</dbReference>